<name>A0ABS7WZ59_9GAMM</name>
<gene>
    <name evidence="3" type="ORF">KGQ91_09530</name>
</gene>
<keyword evidence="4" id="KW-1185">Reference proteome</keyword>
<feature type="domain" description="Amine oxidase" evidence="2">
    <location>
        <begin position="117"/>
        <end position="358"/>
    </location>
</feature>
<proteinExistence type="inferred from homology"/>
<dbReference type="SUPFAM" id="SSF54373">
    <property type="entry name" value="FAD-linked reductases, C-terminal domain"/>
    <property type="match status" value="1"/>
</dbReference>
<dbReference type="PANTHER" id="PTHR43563">
    <property type="entry name" value="AMINE OXIDASE"/>
    <property type="match status" value="1"/>
</dbReference>
<accession>A0ABS7WZ59</accession>
<dbReference type="SUPFAM" id="SSF51905">
    <property type="entry name" value="FAD/NAD(P)-binding domain"/>
    <property type="match status" value="1"/>
</dbReference>
<evidence type="ECO:0000259" key="2">
    <source>
        <dbReference type="Pfam" id="PF01593"/>
    </source>
</evidence>
<comment type="caution">
    <text evidence="3">The sequence shown here is derived from an EMBL/GenBank/DDBJ whole genome shotgun (WGS) entry which is preliminary data.</text>
</comment>
<dbReference type="Pfam" id="PF13450">
    <property type="entry name" value="NAD_binding_8"/>
    <property type="match status" value="1"/>
</dbReference>
<evidence type="ECO:0000256" key="1">
    <source>
        <dbReference type="ARBA" id="ARBA00005995"/>
    </source>
</evidence>
<evidence type="ECO:0000313" key="4">
    <source>
        <dbReference type="Proteomes" id="UP001319883"/>
    </source>
</evidence>
<dbReference type="InterPro" id="IPR050703">
    <property type="entry name" value="Flavin_MAO"/>
</dbReference>
<reference evidence="3 4" key="1">
    <citation type="submission" date="2021-05" db="EMBL/GenBank/DDBJ databases">
        <title>Petroleum and Energy Research Collection (APPE): ex situ preservation of microbial diversity associated with the oil industry and exploitation of its biotechnological potential.</title>
        <authorList>
            <person name="Paixao C.T.M."/>
            <person name="Gomes M.B."/>
            <person name="Oliveira V.M."/>
        </authorList>
    </citation>
    <scope>NUCLEOTIDE SEQUENCE [LARGE SCALE GENOMIC DNA]</scope>
    <source>
        <strain evidence="3 4">LIT2</strain>
    </source>
</reference>
<dbReference type="Gene3D" id="3.50.50.60">
    <property type="entry name" value="FAD/NAD(P)-binding domain"/>
    <property type="match status" value="2"/>
</dbReference>
<comment type="similarity">
    <text evidence="1">Belongs to the flavin monoamine oxidase family.</text>
</comment>
<sequence length="385" mass="41895">MRTTRIAIVGAGLAGLYAAFRLEKSGIRDYLLLEARDRLGGRIESASASGTSPETVDHFDLGPTWFWPGFQHRLGCLAEELGLERFAQFETGDMLMERSPDEPPTRLQGFANSPPSMRLIGGMGALADALHRHLDTTRILTGQRVHHLRATASHIELDSEDASGRTMIQRAERVLLAVPPRLAEGNITFSPSLPRALARQWRGTPTWMAPHAKYIALYDQPFWREQGLSGEARSALGPLGEIHDASVPGGHAALFGFLGMPAQTRKSIPDDQLRLHCRVQMARLFGPRAATPAVDFIKDWAQDSCTATAADRQPVAQHAAAPTATAATGPWHERLTGIASEWSPGFPGYLAGAVEAADLGVQALPEFRRHVDARSASPVSSRRRS</sequence>
<dbReference type="PANTHER" id="PTHR43563:SF1">
    <property type="entry name" value="AMINE OXIDASE [FLAVIN-CONTAINING] B"/>
    <property type="match status" value="1"/>
</dbReference>
<dbReference type="Pfam" id="PF01593">
    <property type="entry name" value="Amino_oxidase"/>
    <property type="match status" value="1"/>
</dbReference>
<dbReference type="Proteomes" id="UP001319883">
    <property type="component" value="Unassembled WGS sequence"/>
</dbReference>
<protein>
    <submittedName>
        <fullName evidence="3">FAD-dependent oxidoreductase</fullName>
    </submittedName>
</protein>
<dbReference type="InterPro" id="IPR002937">
    <property type="entry name" value="Amino_oxidase"/>
</dbReference>
<dbReference type="InterPro" id="IPR036188">
    <property type="entry name" value="FAD/NAD-bd_sf"/>
</dbReference>
<evidence type="ECO:0000313" key="3">
    <source>
        <dbReference type="EMBL" id="MBZ9567919.1"/>
    </source>
</evidence>
<organism evidence="3 4">
    <name type="scientific">Modicisalibacter tunisiensis</name>
    <dbReference type="NCBI Taxonomy" id="390637"/>
    <lineage>
        <taxon>Bacteria</taxon>
        <taxon>Pseudomonadati</taxon>
        <taxon>Pseudomonadota</taxon>
        <taxon>Gammaproteobacteria</taxon>
        <taxon>Oceanospirillales</taxon>
        <taxon>Halomonadaceae</taxon>
        <taxon>Modicisalibacter</taxon>
    </lineage>
</organism>
<dbReference type="RefSeq" id="WP_224420890.1">
    <property type="nucleotide sequence ID" value="NZ_JAGXFD010000001.1"/>
</dbReference>
<dbReference type="EMBL" id="JAGXFD010000001">
    <property type="protein sequence ID" value="MBZ9567919.1"/>
    <property type="molecule type" value="Genomic_DNA"/>
</dbReference>